<proteinExistence type="predicted"/>
<dbReference type="Pfam" id="PF24883">
    <property type="entry name" value="NPHP3_N"/>
    <property type="match status" value="1"/>
</dbReference>
<protein>
    <recommendedName>
        <fullName evidence="6">NACHT domain-containing protein</fullName>
    </recommendedName>
</protein>
<keyword evidence="1" id="KW-0677">Repeat</keyword>
<dbReference type="SUPFAM" id="SSF52540">
    <property type="entry name" value="P-loop containing nucleoside triphosphate hydrolases"/>
    <property type="match status" value="1"/>
</dbReference>
<dbReference type="GeneID" id="80913706"/>
<dbReference type="PANTHER" id="PTHR10039">
    <property type="entry name" value="AMELOGENIN"/>
    <property type="match status" value="1"/>
</dbReference>
<evidence type="ECO:0000259" key="2">
    <source>
        <dbReference type="Pfam" id="PF24883"/>
    </source>
</evidence>
<dbReference type="InterPro" id="IPR056693">
    <property type="entry name" value="DUF7791"/>
</dbReference>
<feature type="domain" description="DUF7791" evidence="3">
    <location>
        <begin position="357"/>
        <end position="465"/>
    </location>
</feature>
<keyword evidence="5" id="KW-1185">Reference proteome</keyword>
<reference evidence="4" key="1">
    <citation type="submission" date="2022-10" db="EMBL/GenBank/DDBJ databases">
        <title>Tapping the CABI collections for fungal endophytes: first genome assemblies for Collariella, Neodidymelliopsis, Ascochyta clinopodiicola, Didymella pomorum, Didymosphaeria variabile, Neocosmospora piperis and Neocucurbitaria cava.</title>
        <authorList>
            <person name="Hill R."/>
        </authorList>
    </citation>
    <scope>NUCLEOTIDE SEQUENCE</scope>
    <source>
        <strain evidence="4">IMI 356815</strain>
    </source>
</reference>
<dbReference type="AlphaFoldDB" id="A0A9W8XEQ6"/>
<organism evidence="4 5">
    <name type="scientific">Didymosphaeria variabile</name>
    <dbReference type="NCBI Taxonomy" id="1932322"/>
    <lineage>
        <taxon>Eukaryota</taxon>
        <taxon>Fungi</taxon>
        <taxon>Dikarya</taxon>
        <taxon>Ascomycota</taxon>
        <taxon>Pezizomycotina</taxon>
        <taxon>Dothideomycetes</taxon>
        <taxon>Pleosporomycetidae</taxon>
        <taxon>Pleosporales</taxon>
        <taxon>Massarineae</taxon>
        <taxon>Didymosphaeriaceae</taxon>
        <taxon>Didymosphaeria</taxon>
    </lineage>
</organism>
<comment type="caution">
    <text evidence="4">The sequence shown here is derived from an EMBL/GenBank/DDBJ whole genome shotgun (WGS) entry which is preliminary data.</text>
</comment>
<dbReference type="PANTHER" id="PTHR10039:SF5">
    <property type="entry name" value="NACHT DOMAIN-CONTAINING PROTEIN"/>
    <property type="match status" value="1"/>
</dbReference>
<dbReference type="InterPro" id="IPR027417">
    <property type="entry name" value="P-loop_NTPase"/>
</dbReference>
<dbReference type="RefSeq" id="XP_056068186.1">
    <property type="nucleotide sequence ID" value="XM_056218921.1"/>
</dbReference>
<evidence type="ECO:0000256" key="1">
    <source>
        <dbReference type="ARBA" id="ARBA00022737"/>
    </source>
</evidence>
<dbReference type="OrthoDB" id="443402at2759"/>
<dbReference type="EMBL" id="JAPEUX010000007">
    <property type="protein sequence ID" value="KAJ4348798.1"/>
    <property type="molecule type" value="Genomic_DNA"/>
</dbReference>
<sequence length="534" mass="61250">MLKTFSDDNKRLEVFRQAQITNVREELETYRKQLDSAMVLKSDFYKLSTAFDSFISTSAQVQNEEKILESLRYPQMKERPETAVAGKPGSGKSTLMKFICDHPNTKAALEKWSTGKNLTTVSFFFWNYGTSKQKSLEGLLQTLLYEILKRFPDAISPTLPLRWKSRVQDLWTQSELLQTFLDLKGNLNSSTCCCFFIDGLDEYTGNPEEVVDVLNVLSSMENIKICVASRPWPIFQKSFGCNETRRLYVQNLTKTDIALYVQDRLAANPTFAEASQGDSRYAGLVAEIVSASQGVFLWVFLVIRSLLEGITNEDTLRTLEKRLRKIPKDLNHFFKHILNGIDEVYQMARTIMVSLLDRKPHFLLIYWFIDELEENPDYVLEMPARKATGRTIMKIESKMERRLAARTKGLLEVQKGRQSTYNIHKVTFLHRTVADFLSNYNARGSLDRLAGPSFQPETSICHAIVGLVDLVPDACISSTTRQDLFNELRHYAYHAKLDLDSPLLALLHRRETAVNTRERSESPPEQILLRAVRL</sequence>
<dbReference type="Pfam" id="PF25053">
    <property type="entry name" value="DUF7791"/>
    <property type="match status" value="1"/>
</dbReference>
<dbReference type="Proteomes" id="UP001140513">
    <property type="component" value="Unassembled WGS sequence"/>
</dbReference>
<evidence type="ECO:0000259" key="3">
    <source>
        <dbReference type="Pfam" id="PF25053"/>
    </source>
</evidence>
<name>A0A9W8XEQ6_9PLEO</name>
<evidence type="ECO:0008006" key="6">
    <source>
        <dbReference type="Google" id="ProtNLM"/>
    </source>
</evidence>
<feature type="domain" description="Nephrocystin 3-like N-terminal" evidence="2">
    <location>
        <begin position="67"/>
        <end position="230"/>
    </location>
</feature>
<gene>
    <name evidence="4" type="ORF">N0V89_010176</name>
</gene>
<dbReference type="InterPro" id="IPR056884">
    <property type="entry name" value="NPHP3-like_N"/>
</dbReference>
<evidence type="ECO:0000313" key="4">
    <source>
        <dbReference type="EMBL" id="KAJ4348798.1"/>
    </source>
</evidence>
<accession>A0A9W8XEQ6</accession>
<evidence type="ECO:0000313" key="5">
    <source>
        <dbReference type="Proteomes" id="UP001140513"/>
    </source>
</evidence>
<dbReference type="Gene3D" id="3.40.50.300">
    <property type="entry name" value="P-loop containing nucleotide triphosphate hydrolases"/>
    <property type="match status" value="1"/>
</dbReference>